<dbReference type="InterPro" id="IPR047272">
    <property type="entry name" value="S49_SppA_C"/>
</dbReference>
<dbReference type="EMBL" id="AEQP01000002">
    <property type="protein sequence ID" value="EFV95709.1"/>
    <property type="molecule type" value="Genomic_DNA"/>
</dbReference>
<comment type="similarity">
    <text evidence="1">Belongs to the peptidase S49 family.</text>
</comment>
<dbReference type="RefSeq" id="WP_005672692.1">
    <property type="nucleotide sequence ID" value="NZ_CP146288.1"/>
</dbReference>
<evidence type="ECO:0000256" key="3">
    <source>
        <dbReference type="ARBA" id="ARBA00022801"/>
    </source>
</evidence>
<dbReference type="Pfam" id="PF01343">
    <property type="entry name" value="Peptidase_S49"/>
    <property type="match status" value="1"/>
</dbReference>
<organism evidence="6 7">
    <name type="scientific">Lautropia mirabilis ATCC 51599</name>
    <dbReference type="NCBI Taxonomy" id="887898"/>
    <lineage>
        <taxon>Bacteria</taxon>
        <taxon>Pseudomonadati</taxon>
        <taxon>Pseudomonadota</taxon>
        <taxon>Betaproteobacteria</taxon>
        <taxon>Burkholderiales</taxon>
        <taxon>Burkholderiaceae</taxon>
        <taxon>Lautropia</taxon>
    </lineage>
</organism>
<dbReference type="PANTHER" id="PTHR42987">
    <property type="entry name" value="PEPTIDASE S49"/>
    <property type="match status" value="1"/>
</dbReference>
<dbReference type="InterPro" id="IPR029045">
    <property type="entry name" value="ClpP/crotonase-like_dom_sf"/>
</dbReference>
<dbReference type="eggNOG" id="COG0616">
    <property type="taxonomic scope" value="Bacteria"/>
</dbReference>
<protein>
    <submittedName>
        <fullName evidence="6">Putative signal peptide peptidase SppA, 36K type</fullName>
    </submittedName>
</protein>
<feature type="domain" description="Peptidase S49" evidence="5">
    <location>
        <begin position="140"/>
        <end position="283"/>
    </location>
</feature>
<dbReference type="STRING" id="887898.HMPREF0551_0617"/>
<dbReference type="PANTHER" id="PTHR42987:SF8">
    <property type="entry name" value="PROTEINASE"/>
    <property type="match status" value="1"/>
</dbReference>
<dbReference type="SUPFAM" id="SSF52096">
    <property type="entry name" value="ClpP/crotonase"/>
    <property type="match status" value="1"/>
</dbReference>
<dbReference type="Proteomes" id="UP000011021">
    <property type="component" value="Unassembled WGS sequence"/>
</dbReference>
<dbReference type="Gene3D" id="6.20.330.10">
    <property type="match status" value="1"/>
</dbReference>
<accession>E7RVA5</accession>
<name>E7RVA5_9BURK</name>
<dbReference type="HOGENOM" id="CLU_046540_1_1_4"/>
<evidence type="ECO:0000256" key="2">
    <source>
        <dbReference type="ARBA" id="ARBA00022670"/>
    </source>
</evidence>
<evidence type="ECO:0000259" key="5">
    <source>
        <dbReference type="Pfam" id="PF01343"/>
    </source>
</evidence>
<evidence type="ECO:0000256" key="1">
    <source>
        <dbReference type="ARBA" id="ARBA00008683"/>
    </source>
</evidence>
<gene>
    <name evidence="6" type="ORF">HMPREF0551_0617</name>
</gene>
<evidence type="ECO:0000313" key="7">
    <source>
        <dbReference type="Proteomes" id="UP000011021"/>
    </source>
</evidence>
<keyword evidence="3" id="KW-0378">Hydrolase</keyword>
<dbReference type="Gene3D" id="3.90.226.10">
    <property type="entry name" value="2-enoyl-CoA Hydratase, Chain A, domain 1"/>
    <property type="match status" value="1"/>
</dbReference>
<dbReference type="GO" id="GO:0006508">
    <property type="term" value="P:proteolysis"/>
    <property type="evidence" value="ECO:0007669"/>
    <property type="project" value="UniProtKB-KW"/>
</dbReference>
<evidence type="ECO:0000256" key="4">
    <source>
        <dbReference type="ARBA" id="ARBA00022825"/>
    </source>
</evidence>
<dbReference type="GO" id="GO:0008236">
    <property type="term" value="F:serine-type peptidase activity"/>
    <property type="evidence" value="ECO:0007669"/>
    <property type="project" value="UniProtKB-KW"/>
</dbReference>
<keyword evidence="2" id="KW-0645">Protease</keyword>
<comment type="caution">
    <text evidence="6">The sequence shown here is derived from an EMBL/GenBank/DDBJ whole genome shotgun (WGS) entry which is preliminary data.</text>
</comment>
<keyword evidence="7" id="KW-1185">Reference proteome</keyword>
<reference evidence="6 7" key="1">
    <citation type="submission" date="2010-12" db="EMBL/GenBank/DDBJ databases">
        <authorList>
            <person name="Muzny D."/>
            <person name="Qin X."/>
            <person name="Deng J."/>
            <person name="Jiang H."/>
            <person name="Liu Y."/>
            <person name="Qu J."/>
            <person name="Song X.-Z."/>
            <person name="Zhang L."/>
            <person name="Thornton R."/>
            <person name="Coyle M."/>
            <person name="Francisco L."/>
            <person name="Jackson L."/>
            <person name="Javaid M."/>
            <person name="Korchina V."/>
            <person name="Kovar C."/>
            <person name="Mata R."/>
            <person name="Mathew T."/>
            <person name="Ngo R."/>
            <person name="Nguyen L."/>
            <person name="Nguyen N."/>
            <person name="Okwuonu G."/>
            <person name="Ongeri F."/>
            <person name="Pham C."/>
            <person name="Simmons D."/>
            <person name="Wilczek-Boney K."/>
            <person name="Hale W."/>
            <person name="Jakkamsetti A."/>
            <person name="Pham P."/>
            <person name="Ruth R."/>
            <person name="San Lucas F."/>
            <person name="Warren J."/>
            <person name="Zhang J."/>
            <person name="Zhao Z."/>
            <person name="Zhou C."/>
            <person name="Zhu D."/>
            <person name="Lee S."/>
            <person name="Bess C."/>
            <person name="Blankenburg K."/>
            <person name="Forbes L."/>
            <person name="Fu Q."/>
            <person name="Gubbala S."/>
            <person name="Hirani K."/>
            <person name="Jayaseelan J.C."/>
            <person name="Lara F."/>
            <person name="Munidasa M."/>
            <person name="Palculict T."/>
            <person name="Patil S."/>
            <person name="Pu L.-L."/>
            <person name="Saada N."/>
            <person name="Tang L."/>
            <person name="Weissenberger G."/>
            <person name="Zhu Y."/>
            <person name="Hemphill L."/>
            <person name="Shang Y."/>
            <person name="Youmans B."/>
            <person name="Ayvaz T."/>
            <person name="Ross M."/>
            <person name="Santibanez J."/>
            <person name="Aqrawi P."/>
            <person name="Gross S."/>
            <person name="Joshi V."/>
            <person name="Fowler G."/>
            <person name="Nazareth L."/>
            <person name="Reid J."/>
            <person name="Worley K."/>
            <person name="Petrosino J."/>
            <person name="Highlander S."/>
            <person name="Gibbs R."/>
        </authorList>
    </citation>
    <scope>NUCLEOTIDE SEQUENCE [LARGE SCALE GENOMIC DNA]</scope>
    <source>
        <strain evidence="6 7">ATCC 51599</strain>
    </source>
</reference>
<keyword evidence="4" id="KW-0720">Serine protease</keyword>
<dbReference type="AlphaFoldDB" id="E7RVA5"/>
<sequence length="329" mass="36382">MAEQNDRNILGTAEWGRGFVEELARETLKERKAKRRWRIFQWLAFLAVLAFGIQRCTSVAQVDEDQRRPASYVASINIEGVIVGGSGEEGASADRINKALRRAFSDPRAVGVVLRINSPGGSPVQSGMIVDEMRRQRRLHPEKPLHAVIEEVGASGGYYIAAAADNIYVDKASIVGSIGVLLSYYGVQDTLKMLGIERRTQTAGKNKAFLDPTAPMSAEQKAHAQAMLDEVHRQFIDVVKQGRGQRLKETPETFSGLFWTGERSIQLGLADGLGSVDSVARDVLNTENVVDFSEYSRWQMLARQFGAEAFGGFWKQVQTRVGGQEPVLR</sequence>
<dbReference type="InterPro" id="IPR002142">
    <property type="entry name" value="Peptidase_S49"/>
</dbReference>
<dbReference type="CDD" id="cd07023">
    <property type="entry name" value="S49_Sppa_N_C"/>
    <property type="match status" value="1"/>
</dbReference>
<proteinExistence type="inferred from homology"/>
<evidence type="ECO:0000313" key="6">
    <source>
        <dbReference type="EMBL" id="EFV95709.1"/>
    </source>
</evidence>